<protein>
    <submittedName>
        <fullName evidence="2">Uncharacterized protein</fullName>
    </submittedName>
</protein>
<dbReference type="EMBL" id="MCGR01000003">
    <property type="protein sequence ID" value="ORY90873.1"/>
    <property type="molecule type" value="Genomic_DNA"/>
</dbReference>
<evidence type="ECO:0000313" key="2">
    <source>
        <dbReference type="EMBL" id="ORY90873.1"/>
    </source>
</evidence>
<keyword evidence="3" id="KW-1185">Reference proteome</keyword>
<feature type="region of interest" description="Disordered" evidence="1">
    <location>
        <begin position="91"/>
        <end position="131"/>
    </location>
</feature>
<proteinExistence type="predicted"/>
<sequence>MLLRSSRLFGAIRHASTSTKKAPQGGKAGSAPQSAPRALHPPRLPELASLPEATSRLTFHSLPYGSPTSHLFPPFSPHHHTHHTPLFTLRCFPSPRRSPSSSPRPRSPLLSLPTPPPSLEHTTSDGLQPLLTPTELRERLRAMKQGKKSWRMELTLLASKKKVHKSAVVRGRCKRRFREAVRLVVLRGASGGEEGVEIKEEWKEEGARRWLMPGYSYVASIPSLEIYRCPFPELVEAMRTALRTLRTKAINAKLQHDLNLIPQPPPDLTPEELAEKPPTRTVEAAEEVKAG</sequence>
<feature type="compositionally biased region" description="Low complexity" evidence="1">
    <location>
        <begin position="91"/>
        <end position="112"/>
    </location>
</feature>
<dbReference type="OrthoDB" id="2537143at2759"/>
<evidence type="ECO:0000313" key="3">
    <source>
        <dbReference type="Proteomes" id="UP000193467"/>
    </source>
</evidence>
<dbReference type="InterPro" id="IPR014721">
    <property type="entry name" value="Ribsml_uS5_D2-typ_fold_subgr"/>
</dbReference>
<dbReference type="AlphaFoldDB" id="A0A1Y2G342"/>
<dbReference type="Gene3D" id="3.30.230.10">
    <property type="match status" value="1"/>
</dbReference>
<gene>
    <name evidence="2" type="ORF">BCR35DRAFT_312182</name>
</gene>
<comment type="caution">
    <text evidence="2">The sequence shown here is derived from an EMBL/GenBank/DDBJ whole genome shotgun (WGS) entry which is preliminary data.</text>
</comment>
<feature type="region of interest" description="Disordered" evidence="1">
    <location>
        <begin position="15"/>
        <end position="43"/>
    </location>
</feature>
<feature type="region of interest" description="Disordered" evidence="1">
    <location>
        <begin position="260"/>
        <end position="291"/>
    </location>
</feature>
<name>A0A1Y2G342_9BASI</name>
<organism evidence="2 3">
    <name type="scientific">Leucosporidium creatinivorum</name>
    <dbReference type="NCBI Taxonomy" id="106004"/>
    <lineage>
        <taxon>Eukaryota</taxon>
        <taxon>Fungi</taxon>
        <taxon>Dikarya</taxon>
        <taxon>Basidiomycota</taxon>
        <taxon>Pucciniomycotina</taxon>
        <taxon>Microbotryomycetes</taxon>
        <taxon>Leucosporidiales</taxon>
        <taxon>Leucosporidium</taxon>
    </lineage>
</organism>
<evidence type="ECO:0000256" key="1">
    <source>
        <dbReference type="SAM" id="MobiDB-lite"/>
    </source>
</evidence>
<reference evidence="2 3" key="1">
    <citation type="submission" date="2016-07" db="EMBL/GenBank/DDBJ databases">
        <title>Pervasive Adenine N6-methylation of Active Genes in Fungi.</title>
        <authorList>
            <consortium name="DOE Joint Genome Institute"/>
            <person name="Mondo S.J."/>
            <person name="Dannebaum R.O."/>
            <person name="Kuo R.C."/>
            <person name="Labutti K."/>
            <person name="Haridas S."/>
            <person name="Kuo A."/>
            <person name="Salamov A."/>
            <person name="Ahrendt S.R."/>
            <person name="Lipzen A."/>
            <person name="Sullivan W."/>
            <person name="Andreopoulos W.B."/>
            <person name="Clum A."/>
            <person name="Lindquist E."/>
            <person name="Daum C."/>
            <person name="Ramamoorthy G.K."/>
            <person name="Gryganskyi A."/>
            <person name="Culley D."/>
            <person name="Magnuson J.K."/>
            <person name="James T.Y."/>
            <person name="O'Malley M.A."/>
            <person name="Stajich J.E."/>
            <person name="Spatafora J.W."/>
            <person name="Visel A."/>
            <person name="Grigoriev I.V."/>
        </authorList>
    </citation>
    <scope>NUCLEOTIDE SEQUENCE [LARGE SCALE GENOMIC DNA]</scope>
    <source>
        <strain evidence="2 3">62-1032</strain>
    </source>
</reference>
<dbReference type="STRING" id="106004.A0A1Y2G342"/>
<accession>A0A1Y2G342</accession>
<dbReference type="Proteomes" id="UP000193467">
    <property type="component" value="Unassembled WGS sequence"/>
</dbReference>
<dbReference type="InParanoid" id="A0A1Y2G342"/>